<name>A0A421IH25_ENTCL</name>
<gene>
    <name evidence="2" type="ORF">DN595_00160</name>
    <name evidence="1" type="ORF">WP5S18C02_26950</name>
</gene>
<dbReference type="AlphaFoldDB" id="A0A421IH25"/>
<reference evidence="1 4" key="2">
    <citation type="submission" date="2019-12" db="EMBL/GenBank/DDBJ databases">
        <title>complete genome sequences of Enterobacter cloacae str. WP5-S18-CRE-02 isolated from wastewater treatment plant effluent.</title>
        <authorList>
            <person name="Sekizuka T."/>
            <person name="Itokawa K."/>
            <person name="Yatsu K."/>
            <person name="Inamine Y."/>
            <person name="Kuroda M."/>
        </authorList>
    </citation>
    <scope>NUCLEOTIDE SEQUENCE [LARGE SCALE GENOMIC DNA]</scope>
    <source>
        <strain evidence="1 4">WP5-S18-CRE-02</strain>
    </source>
</reference>
<dbReference type="EMBL" id="AP022126">
    <property type="protein sequence ID" value="BBS32489.1"/>
    <property type="molecule type" value="Genomic_DNA"/>
</dbReference>
<accession>A0A421IH25</accession>
<dbReference type="RefSeq" id="WP_039024874.1">
    <property type="nucleotide sequence ID" value="NZ_AP022126.1"/>
</dbReference>
<evidence type="ECO:0000313" key="3">
    <source>
        <dbReference type="Proteomes" id="UP000289016"/>
    </source>
</evidence>
<dbReference type="Proteomes" id="UP000289016">
    <property type="component" value="Unassembled WGS sequence"/>
</dbReference>
<dbReference type="Proteomes" id="UP000515488">
    <property type="component" value="Chromosome"/>
</dbReference>
<organism evidence="1 4">
    <name type="scientific">Enterobacter cloacae</name>
    <dbReference type="NCBI Taxonomy" id="550"/>
    <lineage>
        <taxon>Bacteria</taxon>
        <taxon>Pseudomonadati</taxon>
        <taxon>Pseudomonadota</taxon>
        <taxon>Gammaproteobacteria</taxon>
        <taxon>Enterobacterales</taxon>
        <taxon>Enterobacteriaceae</taxon>
        <taxon>Enterobacter</taxon>
        <taxon>Enterobacter cloacae complex</taxon>
    </lineage>
</organism>
<reference evidence="2 3" key="1">
    <citation type="submission" date="2018-06" db="EMBL/GenBank/DDBJ databases">
        <title>Carbapenemase-producing Enterobacteriaceae present in wastewater treatment plant effluent and nearby surface waters in the US.</title>
        <authorList>
            <person name="Mathys D.A."/>
            <person name="Mollenkopf D.F."/>
            <person name="Feicht S.M."/>
            <person name="Adams R.J."/>
            <person name="Albers A.L."/>
            <person name="Grooters S.V."/>
            <person name="Stuever D.M."/>
            <person name="Daniels J.B."/>
            <person name="Wittum T.E."/>
        </authorList>
    </citation>
    <scope>NUCLEOTIDE SEQUENCE [LARGE SCALE GENOMIC DNA]</scope>
    <source>
        <strain evidence="2 3">GEO_23_Down_A</strain>
    </source>
</reference>
<evidence type="ECO:0000313" key="4">
    <source>
        <dbReference type="Proteomes" id="UP000515488"/>
    </source>
</evidence>
<dbReference type="EMBL" id="QKPI01000001">
    <property type="protein sequence ID" value="RWT84819.1"/>
    <property type="molecule type" value="Genomic_DNA"/>
</dbReference>
<proteinExistence type="predicted"/>
<sequence length="115" mass="12976">MTQEFRDAVKVTDAEASFQERQLYQVQIAVKALIDFVVTSFEELGIEKLHELVDPSLDEVHEIILKLDTKAKQLGALDLQQVLLTAQILIRDIKQKNPDLCAQSSKILKGAVIFK</sequence>
<evidence type="ECO:0000313" key="1">
    <source>
        <dbReference type="EMBL" id="BBS32489.1"/>
    </source>
</evidence>
<evidence type="ECO:0000313" key="2">
    <source>
        <dbReference type="EMBL" id="RWT84819.1"/>
    </source>
</evidence>
<protein>
    <submittedName>
        <fullName evidence="1">Uncharacterized protein</fullName>
    </submittedName>
</protein>